<proteinExistence type="predicted"/>
<protein>
    <submittedName>
        <fullName evidence="2">Pilus assembly protein</fullName>
    </submittedName>
</protein>
<keyword evidence="1" id="KW-1133">Transmembrane helix</keyword>
<dbReference type="EMBL" id="JAFMOU010000065">
    <property type="protein sequence ID" value="MBU9834951.1"/>
    <property type="molecule type" value="Genomic_DNA"/>
</dbReference>
<reference evidence="2 3" key="1">
    <citation type="submission" date="2021-03" db="EMBL/GenBank/DDBJ databases">
        <title>Five novel Rahnella species.</title>
        <authorList>
            <person name="Brady C."/>
            <person name="Asselin J."/>
            <person name="Beer S."/>
            <person name="Bruberg M.B."/>
            <person name="Crampton B."/>
            <person name="Venter S."/>
            <person name="Arnold D."/>
            <person name="Denman S."/>
        </authorList>
    </citation>
    <scope>NUCLEOTIDE SEQUENCE [LARGE SCALE GENOMIC DNA]</scope>
    <source>
        <strain evidence="2 3">L72c</strain>
    </source>
</reference>
<keyword evidence="3" id="KW-1185">Reference proteome</keyword>
<name>A0ABS6KZC0_9GAMM</name>
<comment type="caution">
    <text evidence="2">The sequence shown here is derived from an EMBL/GenBank/DDBJ whole genome shotgun (WGS) entry which is preliminary data.</text>
</comment>
<sequence>MLNTLSRNNILTGLIWDLPIHDNMAPGYLKWMANIRRSHRRYIYSVQGDAEVSELIGYSERTSPGCEPFAVHLRNLYGDGFYYFSAGKGQIYLLMIMDGIIISGSDCVITENYFQEMVASLPESKYARLQVTEISLALLDTIAESCKSNQKIFKKKQRMFWSAVGFGIFLLLIASSVFLYTIISG</sequence>
<dbReference type="Proteomes" id="UP000699865">
    <property type="component" value="Unassembled WGS sequence"/>
</dbReference>
<evidence type="ECO:0000313" key="2">
    <source>
        <dbReference type="EMBL" id="MBU9834951.1"/>
    </source>
</evidence>
<keyword evidence="1" id="KW-0472">Membrane</keyword>
<evidence type="ECO:0000313" key="3">
    <source>
        <dbReference type="Proteomes" id="UP000699865"/>
    </source>
</evidence>
<keyword evidence="1" id="KW-0812">Transmembrane</keyword>
<organism evidence="2 3">
    <name type="scientific">Rahnella perminowiae</name>
    <dbReference type="NCBI Taxonomy" id="2816244"/>
    <lineage>
        <taxon>Bacteria</taxon>
        <taxon>Pseudomonadati</taxon>
        <taxon>Pseudomonadota</taxon>
        <taxon>Gammaproteobacteria</taxon>
        <taxon>Enterobacterales</taxon>
        <taxon>Yersiniaceae</taxon>
        <taxon>Rahnella</taxon>
    </lineage>
</organism>
<accession>A0ABS6KZC0</accession>
<gene>
    <name evidence="2" type="ORF">J1786_09010</name>
</gene>
<dbReference type="RefSeq" id="WP_217138176.1">
    <property type="nucleotide sequence ID" value="NZ_JAFMOU010000065.1"/>
</dbReference>
<feature type="transmembrane region" description="Helical" evidence="1">
    <location>
        <begin position="160"/>
        <end position="183"/>
    </location>
</feature>
<evidence type="ECO:0000256" key="1">
    <source>
        <dbReference type="SAM" id="Phobius"/>
    </source>
</evidence>